<dbReference type="EMBL" id="JSVA01000001">
    <property type="protein sequence ID" value="KOF04627.1"/>
    <property type="molecule type" value="Genomic_DNA"/>
</dbReference>
<dbReference type="GO" id="GO:0070006">
    <property type="term" value="F:metalloaminopeptidase activity"/>
    <property type="evidence" value="ECO:0007669"/>
    <property type="project" value="TreeGrafter"/>
</dbReference>
<keyword evidence="2" id="KW-0732">Signal</keyword>
<keyword evidence="4" id="KW-0378">Hydrolase</keyword>
<dbReference type="InterPro" id="IPR027268">
    <property type="entry name" value="Peptidase_M4/M1_CTD_sf"/>
</dbReference>
<dbReference type="GO" id="GO:0042277">
    <property type="term" value="F:peptide binding"/>
    <property type="evidence" value="ECO:0007669"/>
    <property type="project" value="TreeGrafter"/>
</dbReference>
<dbReference type="InterPro" id="IPR014782">
    <property type="entry name" value="Peptidase_M1_dom"/>
</dbReference>
<dbReference type="GO" id="GO:0005615">
    <property type="term" value="C:extracellular space"/>
    <property type="evidence" value="ECO:0007669"/>
    <property type="project" value="TreeGrafter"/>
</dbReference>
<dbReference type="PATRIC" id="fig|1566026.4.peg.171"/>
<feature type="domain" description="Peptidase M1 membrane alanine aminopeptidase" evidence="3">
    <location>
        <begin position="366"/>
        <end position="565"/>
    </location>
</feature>
<name>A0A0L8AR23_9BACT</name>
<dbReference type="PANTHER" id="PTHR11533:SF174">
    <property type="entry name" value="PUROMYCIN-SENSITIVE AMINOPEPTIDASE-RELATED"/>
    <property type="match status" value="1"/>
</dbReference>
<reference evidence="5" key="1">
    <citation type="submission" date="2014-11" db="EMBL/GenBank/DDBJ databases">
        <title>Genome sequencing of Roseivirga sp. D-25.</title>
        <authorList>
            <person name="Selvaratnam C."/>
            <person name="Thevarajoo S."/>
            <person name="Goh K.M."/>
            <person name="Eee R."/>
            <person name="Chan K.-G."/>
            <person name="Chong C.S."/>
        </authorList>
    </citation>
    <scope>NUCLEOTIDE SEQUENCE [LARGE SCALE GENOMIC DNA]</scope>
    <source>
        <strain evidence="5">D-25</strain>
    </source>
</reference>
<evidence type="ECO:0000256" key="1">
    <source>
        <dbReference type="SAM" id="MobiDB-lite"/>
    </source>
</evidence>
<dbReference type="GO" id="GO:0043171">
    <property type="term" value="P:peptide catabolic process"/>
    <property type="evidence" value="ECO:0007669"/>
    <property type="project" value="TreeGrafter"/>
</dbReference>
<dbReference type="Proteomes" id="UP000036908">
    <property type="component" value="Unassembled WGS sequence"/>
</dbReference>
<evidence type="ECO:0000256" key="2">
    <source>
        <dbReference type="SAM" id="SignalP"/>
    </source>
</evidence>
<keyword evidence="5" id="KW-1185">Reference proteome</keyword>
<keyword evidence="4" id="KW-0031">Aminopeptidase</keyword>
<feature type="signal peptide" evidence="2">
    <location>
        <begin position="1"/>
        <end position="20"/>
    </location>
</feature>
<gene>
    <name evidence="4" type="ORF">OB69_00800</name>
</gene>
<dbReference type="AlphaFoldDB" id="A0A0L8AR23"/>
<proteinExistence type="predicted"/>
<accession>A0A0L8AR23</accession>
<protein>
    <submittedName>
        <fullName evidence="4">Aminopeptidase</fullName>
    </submittedName>
</protein>
<dbReference type="GO" id="GO:0005737">
    <property type="term" value="C:cytoplasm"/>
    <property type="evidence" value="ECO:0007669"/>
    <property type="project" value="TreeGrafter"/>
</dbReference>
<dbReference type="Gene3D" id="1.10.390.10">
    <property type="entry name" value="Neutral Protease Domain 2"/>
    <property type="match status" value="1"/>
</dbReference>
<sequence>MKRLLFVVAAVVFISGQSLAQVINSNHGKRFEQLERMLRDPSVYRTASGAPGHEYWQQKADYVIEAELDDTNQRLTGSEKITYYNNSPDALQYLWISLDENVRQPDNPVYKWEESAIRSRMSYDQIKALNGHDNDWGFHITEVKDAKGADMTYTINQTMMRIDLPSPLKPGDKMTFGIKWWYNTTPRDESGARGGHEYFPEDGNYLYTITGWYPRMAVYSDFQGWNNKQFTGRGEFALTFGDFDVKMTVPNDHIVGSTGVLQNPNAVLTAEQRKRWEQAKKSHDEPVEIVTLEEAKAAEKGKPTGKKTWNFKAENVRDFAWTSSRKFVWDAMAVDIEGRSENPMAMSYYAKEAYGIYARYSTKAVAHTLKTYSKYTIPYPYPVAISVEASNGMEYPMICFNYGRTLPDGTYPESTKWGAIGVIIHEVGHNFFPMIVNSDERQWTWMDEGLNTFMQYLTEQEFDENYPSRRGPAHKIAPYMALPKDQLEPIMTNSENIIGFGNNAYAKAATGLNILRETIMGRELFDFAFKEYAKRWAFKHPTPDDLFRTLEDASAVDIDWFIRGWYFTIDHTDISIDDVKWYKLDTKNPEVEYPRMKAEAAEADYDIRKDKNKEEGMTYYAEKDKGLQDFYYSYDEFKVTEEAKTAYRRFSASLSDEERAMLGSNKNFYQIDFSNQGGLVMPIIIEWTYADGTTEIERIPAYIWRKNEDKVTKAFMKDKEVVQIRIDPKRETADTNEDNNYFPRVNKPSRFEMFRGGGAGARGQATGSNPMQRANGGN</sequence>
<feature type="chain" id="PRO_5005580318" evidence="2">
    <location>
        <begin position="21"/>
        <end position="778"/>
    </location>
</feature>
<dbReference type="SUPFAM" id="SSF55486">
    <property type="entry name" value="Metalloproteases ('zincins'), catalytic domain"/>
    <property type="match status" value="1"/>
</dbReference>
<dbReference type="InterPro" id="IPR050344">
    <property type="entry name" value="Peptidase_M1_aminopeptidases"/>
</dbReference>
<keyword evidence="4" id="KW-0645">Protease</keyword>
<dbReference type="CDD" id="cd09604">
    <property type="entry name" value="M1_APN_like"/>
    <property type="match status" value="1"/>
</dbReference>
<organism evidence="4 5">
    <name type="scientific">Roseivirga seohaensis subsp. aquiponti</name>
    <dbReference type="NCBI Taxonomy" id="1566026"/>
    <lineage>
        <taxon>Bacteria</taxon>
        <taxon>Pseudomonadati</taxon>
        <taxon>Bacteroidota</taxon>
        <taxon>Cytophagia</taxon>
        <taxon>Cytophagales</taxon>
        <taxon>Roseivirgaceae</taxon>
        <taxon>Roseivirga</taxon>
    </lineage>
</organism>
<evidence type="ECO:0000259" key="3">
    <source>
        <dbReference type="Pfam" id="PF01433"/>
    </source>
</evidence>
<dbReference type="PANTHER" id="PTHR11533">
    <property type="entry name" value="PROTEASE M1 ZINC METALLOPROTEASE"/>
    <property type="match status" value="1"/>
</dbReference>
<dbReference type="Pfam" id="PF01433">
    <property type="entry name" value="Peptidase_M1"/>
    <property type="match status" value="1"/>
</dbReference>
<dbReference type="GO" id="GO:0016020">
    <property type="term" value="C:membrane"/>
    <property type="evidence" value="ECO:0007669"/>
    <property type="project" value="TreeGrafter"/>
</dbReference>
<dbReference type="RefSeq" id="WP_053221784.1">
    <property type="nucleotide sequence ID" value="NZ_JSVA01000001.1"/>
</dbReference>
<dbReference type="GO" id="GO:0008270">
    <property type="term" value="F:zinc ion binding"/>
    <property type="evidence" value="ECO:0007669"/>
    <property type="project" value="InterPro"/>
</dbReference>
<evidence type="ECO:0000313" key="4">
    <source>
        <dbReference type="EMBL" id="KOF04627.1"/>
    </source>
</evidence>
<feature type="region of interest" description="Disordered" evidence="1">
    <location>
        <begin position="755"/>
        <end position="778"/>
    </location>
</feature>
<evidence type="ECO:0000313" key="5">
    <source>
        <dbReference type="Proteomes" id="UP000036908"/>
    </source>
</evidence>
<dbReference type="OrthoDB" id="9814383at2"/>
<comment type="caution">
    <text evidence="4">The sequence shown here is derived from an EMBL/GenBank/DDBJ whole genome shotgun (WGS) entry which is preliminary data.</text>
</comment>